<dbReference type="InterPro" id="IPR002625">
    <property type="entry name" value="Smr_dom"/>
</dbReference>
<dbReference type="Gene3D" id="3.30.1370.110">
    <property type="match status" value="1"/>
</dbReference>
<name>A0A510XS06_9GAMM</name>
<dbReference type="PANTHER" id="PTHR35562">
    <property type="entry name" value="DNA ENDONUCLEASE SMRA-RELATED"/>
    <property type="match status" value="1"/>
</dbReference>
<evidence type="ECO:0000259" key="1">
    <source>
        <dbReference type="PROSITE" id="PS50828"/>
    </source>
</evidence>
<accession>A0A510XS06</accession>
<dbReference type="RefSeq" id="WP_089348238.1">
    <property type="nucleotide sequence ID" value="NZ_BJUM01000002.1"/>
</dbReference>
<keyword evidence="3" id="KW-1185">Reference proteome</keyword>
<dbReference type="GO" id="GO:0004520">
    <property type="term" value="F:DNA endonuclease activity"/>
    <property type="evidence" value="ECO:0007669"/>
    <property type="project" value="TreeGrafter"/>
</dbReference>
<feature type="domain" description="Smr" evidence="1">
    <location>
        <begin position="95"/>
        <end position="176"/>
    </location>
</feature>
<dbReference type="SMART" id="SM00463">
    <property type="entry name" value="SMR"/>
    <property type="match status" value="1"/>
</dbReference>
<comment type="caution">
    <text evidence="2">The sequence shown here is derived from an EMBL/GenBank/DDBJ whole genome shotgun (WGS) entry which is preliminary data.</text>
</comment>
<dbReference type="Proteomes" id="UP000321419">
    <property type="component" value="Unassembled WGS sequence"/>
</dbReference>
<dbReference type="PANTHER" id="PTHR35562:SF2">
    <property type="entry name" value="DNA ENDONUCLEASE SMRA-RELATED"/>
    <property type="match status" value="1"/>
</dbReference>
<sequence>MPLSDFDLFLSSMEDVNPINHDTVTPIANGHSASLAQQEKRRAAELSLANDENYLQTEFVELLDPLALLSFKKDGVQSAVFKNLRLAKYQVDATLDLHGQLLKNARNTLFNFVTDCHQRNIRVVLVRHGIGIKNKAKPGILKSYVNKWLQELPAVLAFHTALKHHGGSGATYVLLKKSDEKKHENREIHAKRF</sequence>
<proteinExistence type="predicted"/>
<evidence type="ECO:0000313" key="3">
    <source>
        <dbReference type="Proteomes" id="UP000321419"/>
    </source>
</evidence>
<gene>
    <name evidence="2" type="ORF">PES01_02560</name>
</gene>
<dbReference type="OrthoDB" id="9808881at2"/>
<dbReference type="NCBIfam" id="NF033154">
    <property type="entry name" value="endonuc_SmrA"/>
    <property type="match status" value="1"/>
</dbReference>
<dbReference type="Pfam" id="PF01713">
    <property type="entry name" value="Smr"/>
    <property type="match status" value="1"/>
</dbReference>
<dbReference type="InterPro" id="IPR047688">
    <property type="entry name" value="Endonuc_SmrA"/>
</dbReference>
<dbReference type="PROSITE" id="PS50828">
    <property type="entry name" value="SMR"/>
    <property type="match status" value="1"/>
</dbReference>
<evidence type="ECO:0000313" key="2">
    <source>
        <dbReference type="EMBL" id="GEK53411.1"/>
    </source>
</evidence>
<reference evidence="2 3" key="1">
    <citation type="submission" date="2019-07" db="EMBL/GenBank/DDBJ databases">
        <title>Whole genome shotgun sequence of Pseudoalteromonas espejiana NBRC 102222.</title>
        <authorList>
            <person name="Hosoyama A."/>
            <person name="Uohara A."/>
            <person name="Ohji S."/>
            <person name="Ichikawa N."/>
        </authorList>
    </citation>
    <scope>NUCLEOTIDE SEQUENCE [LARGE SCALE GENOMIC DNA]</scope>
    <source>
        <strain evidence="2 3">NBRC 102222</strain>
    </source>
</reference>
<dbReference type="SUPFAM" id="SSF160443">
    <property type="entry name" value="SMR domain-like"/>
    <property type="match status" value="1"/>
</dbReference>
<protein>
    <submittedName>
        <fullName evidence="2">Smr domain-containing protein</fullName>
    </submittedName>
</protein>
<dbReference type="EMBL" id="BJUM01000002">
    <property type="protein sequence ID" value="GEK53411.1"/>
    <property type="molecule type" value="Genomic_DNA"/>
</dbReference>
<dbReference type="AlphaFoldDB" id="A0A510XS06"/>
<dbReference type="InterPro" id="IPR036063">
    <property type="entry name" value="Smr_dom_sf"/>
</dbReference>
<organism evidence="2 3">
    <name type="scientific">Pseudoalteromonas espejiana</name>
    <dbReference type="NCBI Taxonomy" id="28107"/>
    <lineage>
        <taxon>Bacteria</taxon>
        <taxon>Pseudomonadati</taxon>
        <taxon>Pseudomonadota</taxon>
        <taxon>Gammaproteobacteria</taxon>
        <taxon>Alteromonadales</taxon>
        <taxon>Pseudoalteromonadaceae</taxon>
        <taxon>Pseudoalteromonas</taxon>
    </lineage>
</organism>